<dbReference type="GO" id="GO:0047809">
    <property type="term" value="F:D-lactate dehydrogenase activity"/>
    <property type="evidence" value="ECO:0007669"/>
    <property type="project" value="RHEA"/>
</dbReference>
<dbReference type="AlphaFoldDB" id="A0A059ZX24"/>
<dbReference type="HOGENOM" id="CLU_023081_0_0_6"/>
<comment type="cofactor">
    <cofactor evidence="6">
        <name>[4Fe-4S] cluster</name>
        <dbReference type="ChEBI" id="CHEBI:49883"/>
    </cofactor>
    <text evidence="6">Binds 2 [4Fe-4S] clusters.</text>
</comment>
<dbReference type="NCBIfam" id="NF008434">
    <property type="entry name" value="PRK11274.1"/>
    <property type="match status" value="1"/>
</dbReference>
<dbReference type="KEGG" id="acz:Acaty_c2251"/>
<evidence type="ECO:0000259" key="7">
    <source>
        <dbReference type="PROSITE" id="PS51379"/>
    </source>
</evidence>
<evidence type="ECO:0000256" key="3">
    <source>
        <dbReference type="ARBA" id="ARBA00022737"/>
    </source>
</evidence>
<name>A0A059ZX24_ACICK</name>
<keyword evidence="2 6" id="KW-0479">Metal-binding</keyword>
<dbReference type="GO" id="GO:0051539">
    <property type="term" value="F:4 iron, 4 sulfur cluster binding"/>
    <property type="evidence" value="ECO:0007669"/>
    <property type="project" value="UniProtKB-UniRule"/>
</dbReference>
<keyword evidence="5 6" id="KW-0411">Iron-sulfur</keyword>
<dbReference type="InterPro" id="IPR017900">
    <property type="entry name" value="4Fe4S_Fe_S_CS"/>
</dbReference>
<keyword evidence="1 6" id="KW-0004">4Fe-4S</keyword>
<comment type="catalytic activity">
    <reaction evidence="6">
        <text>glycolate + A = glyoxylate + AH2</text>
        <dbReference type="Rhea" id="RHEA:21264"/>
        <dbReference type="ChEBI" id="CHEBI:13193"/>
        <dbReference type="ChEBI" id="CHEBI:17499"/>
        <dbReference type="ChEBI" id="CHEBI:29805"/>
        <dbReference type="ChEBI" id="CHEBI:36655"/>
        <dbReference type="EC" id="1.1.99.14"/>
    </reaction>
</comment>
<dbReference type="GO" id="GO:0019154">
    <property type="term" value="F:glycolate dehydrogenase activity"/>
    <property type="evidence" value="ECO:0007669"/>
    <property type="project" value="UniProtKB-EC"/>
</dbReference>
<keyword evidence="4 6" id="KW-0408">Iron</keyword>
<proteinExistence type="predicted"/>
<reference evidence="8 9" key="1">
    <citation type="journal article" date="2009" name="J. Bacteriol.">
        <title>Draft genome sequence of the extremely acidophilic bacterium Acidithiobacillus caldus ATCC 51756 reveals metabolic versatility in the genus Acidithiobacillus.</title>
        <authorList>
            <person name="Valdes J."/>
            <person name="Quatrini R."/>
            <person name="Hallberg K."/>
            <person name="Dopson M."/>
            <person name="Valenzuela P.D."/>
            <person name="Holmes D.S."/>
        </authorList>
    </citation>
    <scope>NUCLEOTIDE SEQUENCE [LARGE SCALE GENOMIC DNA]</scope>
    <source>
        <strain evidence="9">ATCC 51756 / DSM 8584 / KU</strain>
    </source>
</reference>
<keyword evidence="8" id="KW-0560">Oxidoreductase</keyword>
<dbReference type="GO" id="GO:0046872">
    <property type="term" value="F:metal ion binding"/>
    <property type="evidence" value="ECO:0007669"/>
    <property type="project" value="UniProtKB-UniRule"/>
</dbReference>
<feature type="domain" description="4Fe-4S ferredoxin-type" evidence="7">
    <location>
        <begin position="16"/>
        <end position="45"/>
    </location>
</feature>
<sequence>MQTQIAPQYRADPLVGEAESILRDCVHCGFCNATCPTYRILGDEQDGPRGRIYLIKALLAGEQTTETTRLHLDRCLGCRACETTCPSGVRYGRLLEIGRHLQNQALPRPPRAALERRLLRYVVTEPKRFRAALGLGRVFKPLLKASLARTLPPLPAESPDSARSEVAVASSAGRRVLHLDGCVQSVATPATRAALARILQRLGVDLRSAPTATCCGALSLHLDAWDEARALMRGNIDAWWPYLEDGAQAILVSASGCGSVVKDYGHYLEDDPAYAAKAARIAEIACDPSQWLARELGARSIPGIARGRIAFHAPCSLQHGQRLAGVVEGILTRLGYQLSEIGDAELCCGSAGSYSLLQPQLAAQLRRNKLDRLEKDEPKRIATANVGCQLYLAQEARVPVVHWLELVDEALVDVGTP</sequence>
<dbReference type="InterPro" id="IPR012257">
    <property type="entry name" value="Glc_ox_4Fe-4S"/>
</dbReference>
<keyword evidence="3" id="KW-0677">Repeat</keyword>
<dbReference type="InterPro" id="IPR009051">
    <property type="entry name" value="Helical_ferredxn"/>
</dbReference>
<evidence type="ECO:0000256" key="6">
    <source>
        <dbReference type="PIRNR" id="PIRNR000139"/>
    </source>
</evidence>
<keyword evidence="6" id="KW-0249">Electron transport</keyword>
<accession>A0A059ZX24</accession>
<evidence type="ECO:0000313" key="9">
    <source>
        <dbReference type="Proteomes" id="UP000005522"/>
    </source>
</evidence>
<dbReference type="InterPro" id="IPR004017">
    <property type="entry name" value="Cys_rich_dom"/>
</dbReference>
<dbReference type="PIRSF" id="PIRSF000139">
    <property type="entry name" value="Glc_ox_4Fe-4S"/>
    <property type="match status" value="1"/>
</dbReference>
<evidence type="ECO:0000256" key="5">
    <source>
        <dbReference type="ARBA" id="ARBA00023014"/>
    </source>
</evidence>
<comment type="catalytic activity">
    <reaction evidence="6">
        <text>(R)-lactate + A = pyruvate + AH2</text>
        <dbReference type="Rhea" id="RHEA:15089"/>
        <dbReference type="ChEBI" id="CHEBI:13193"/>
        <dbReference type="ChEBI" id="CHEBI:15361"/>
        <dbReference type="ChEBI" id="CHEBI:16004"/>
        <dbReference type="ChEBI" id="CHEBI:17499"/>
    </reaction>
</comment>
<dbReference type="RefSeq" id="WP_004868668.1">
    <property type="nucleotide sequence ID" value="NZ_CP005986.1"/>
</dbReference>
<dbReference type="EMBL" id="CP005986">
    <property type="protein sequence ID" value="AIA56105.1"/>
    <property type="molecule type" value="Genomic_DNA"/>
</dbReference>
<dbReference type="GeneID" id="92932320"/>
<dbReference type="InterPro" id="IPR017896">
    <property type="entry name" value="4Fe4S_Fe-S-bd"/>
</dbReference>
<dbReference type="eggNOG" id="COG0247">
    <property type="taxonomic scope" value="Bacteria"/>
</dbReference>
<keyword evidence="6" id="KW-0813">Transport</keyword>
<evidence type="ECO:0000256" key="2">
    <source>
        <dbReference type="ARBA" id="ARBA00022723"/>
    </source>
</evidence>
<dbReference type="PANTHER" id="PTHR32479">
    <property type="entry name" value="GLYCOLATE OXIDASE IRON-SULFUR SUBUNIT"/>
    <property type="match status" value="1"/>
</dbReference>
<protein>
    <recommendedName>
        <fullName evidence="6">Glycolate oxidase iron-sulfur subunit</fullName>
        <ecNumber evidence="6">1.1.99.14</ecNumber>
    </recommendedName>
</protein>
<dbReference type="SUPFAM" id="SSF54862">
    <property type="entry name" value="4Fe-4S ferredoxins"/>
    <property type="match status" value="1"/>
</dbReference>
<organism evidence="8 9">
    <name type="scientific">Acidithiobacillus caldus (strain ATCC 51756 / DSM 8584 / KU)</name>
    <dbReference type="NCBI Taxonomy" id="637389"/>
    <lineage>
        <taxon>Bacteria</taxon>
        <taxon>Pseudomonadati</taxon>
        <taxon>Pseudomonadota</taxon>
        <taxon>Acidithiobacillia</taxon>
        <taxon>Acidithiobacillales</taxon>
        <taxon>Acidithiobacillaceae</taxon>
        <taxon>Acidithiobacillus</taxon>
    </lineage>
</organism>
<feature type="domain" description="4Fe-4S ferredoxin-type" evidence="7">
    <location>
        <begin position="66"/>
        <end position="89"/>
    </location>
</feature>
<dbReference type="EC" id="1.1.99.14" evidence="6"/>
<dbReference type="Gene3D" id="1.10.1060.10">
    <property type="entry name" value="Alpha-helical ferredoxin"/>
    <property type="match status" value="1"/>
</dbReference>
<dbReference type="PROSITE" id="PS51379">
    <property type="entry name" value="4FE4S_FER_2"/>
    <property type="match status" value="2"/>
</dbReference>
<evidence type="ECO:0000256" key="1">
    <source>
        <dbReference type="ARBA" id="ARBA00022485"/>
    </source>
</evidence>
<dbReference type="PANTHER" id="PTHR32479:SF17">
    <property type="entry name" value="GLYCOLATE OXIDASE IRON-SULFUR SUBUNIT"/>
    <property type="match status" value="1"/>
</dbReference>
<evidence type="ECO:0000313" key="8">
    <source>
        <dbReference type="EMBL" id="AIA56105.1"/>
    </source>
</evidence>
<gene>
    <name evidence="8" type="ORF">Acaty_c2251</name>
</gene>
<dbReference type="Pfam" id="PF02754">
    <property type="entry name" value="CCG"/>
    <property type="match status" value="2"/>
</dbReference>
<dbReference type="PROSITE" id="PS00198">
    <property type="entry name" value="4FE4S_FER_1"/>
    <property type="match status" value="1"/>
</dbReference>
<comment type="function">
    <text evidence="6">Component of a complex that catalyzes the oxidation of glycolate to glyoxylate.</text>
</comment>
<dbReference type="Proteomes" id="UP000005522">
    <property type="component" value="Chromosome"/>
</dbReference>
<evidence type="ECO:0000256" key="4">
    <source>
        <dbReference type="ARBA" id="ARBA00023004"/>
    </source>
</evidence>
<dbReference type="Pfam" id="PF13183">
    <property type="entry name" value="Fer4_8"/>
    <property type="match status" value="1"/>
</dbReference>